<dbReference type="PANTHER" id="PTHR43337:SF11">
    <property type="entry name" value="GUANINE_HYPOXANTHINE PERMEASE PBUG"/>
    <property type="match status" value="1"/>
</dbReference>
<evidence type="ECO:0000256" key="3">
    <source>
        <dbReference type="ARBA" id="ARBA00022448"/>
    </source>
</evidence>
<feature type="transmembrane region" description="Helical" evidence="9">
    <location>
        <begin position="21"/>
        <end position="45"/>
    </location>
</feature>
<dbReference type="GO" id="GO:0005886">
    <property type="term" value="C:plasma membrane"/>
    <property type="evidence" value="ECO:0007669"/>
    <property type="project" value="UniProtKB-SubCell"/>
</dbReference>
<evidence type="ECO:0000256" key="6">
    <source>
        <dbReference type="ARBA" id="ARBA00022989"/>
    </source>
</evidence>
<evidence type="ECO:0000313" key="12">
    <source>
        <dbReference type="Proteomes" id="UP000237923"/>
    </source>
</evidence>
<comment type="subcellular location">
    <subcellularLocation>
        <location evidence="1 8">Cell membrane</location>
        <topology evidence="1 8">Multi-pass membrane protein</topology>
    </subcellularLocation>
</comment>
<dbReference type="EMBL" id="OKQU01000001">
    <property type="protein sequence ID" value="SPE06222.1"/>
    <property type="molecule type" value="Genomic_DNA"/>
</dbReference>
<keyword evidence="3 8" id="KW-0813">Transport</keyword>
<proteinExistence type="inferred from homology"/>
<feature type="transmembrane region" description="Helical" evidence="9">
    <location>
        <begin position="133"/>
        <end position="157"/>
    </location>
</feature>
<feature type="transmembrane region" description="Helical" evidence="9">
    <location>
        <begin position="51"/>
        <end position="73"/>
    </location>
</feature>
<comment type="similarity">
    <text evidence="2 8">Belongs to the nucleobase:cation symporter-2 (NCS2) (TC 2.A.40) family. Azg-like subfamily.</text>
</comment>
<feature type="transmembrane region" description="Helical" evidence="9">
    <location>
        <begin position="417"/>
        <end position="434"/>
    </location>
</feature>
<keyword evidence="6 8" id="KW-1133">Transmembrane helix</keyword>
<dbReference type="GO" id="GO:0005345">
    <property type="term" value="F:purine nucleobase transmembrane transporter activity"/>
    <property type="evidence" value="ECO:0007669"/>
    <property type="project" value="TreeGrafter"/>
</dbReference>
<name>A0A2N9K6K8_9LACO</name>
<evidence type="ECO:0000256" key="1">
    <source>
        <dbReference type="ARBA" id="ARBA00004651"/>
    </source>
</evidence>
<dbReference type="InterPro" id="IPR026033">
    <property type="entry name" value="Azg-like_bact_archaea"/>
</dbReference>
<feature type="transmembrane region" description="Helical" evidence="9">
    <location>
        <begin position="169"/>
        <end position="188"/>
    </location>
</feature>
<protein>
    <submittedName>
        <fullName evidence="11">Guanine/hypoxanthine permease PbuG</fullName>
    </submittedName>
</protein>
<dbReference type="Proteomes" id="UP000239237">
    <property type="component" value="Unassembled WGS sequence"/>
</dbReference>
<evidence type="ECO:0000313" key="11">
    <source>
        <dbReference type="EMBL" id="SPE06222.1"/>
    </source>
</evidence>
<organism evidence="11 12">
    <name type="scientific">Leuconostoc suionicum</name>
    <dbReference type="NCBI Taxonomy" id="1511761"/>
    <lineage>
        <taxon>Bacteria</taxon>
        <taxon>Bacillati</taxon>
        <taxon>Bacillota</taxon>
        <taxon>Bacilli</taxon>
        <taxon>Lactobacillales</taxon>
        <taxon>Lactobacillaceae</taxon>
        <taxon>Leuconostoc</taxon>
    </lineage>
</organism>
<keyword evidence="5 8" id="KW-0812">Transmembrane</keyword>
<dbReference type="Pfam" id="PF00860">
    <property type="entry name" value="Xan_ur_permease"/>
    <property type="match status" value="1"/>
</dbReference>
<keyword evidence="7 8" id="KW-0472">Membrane</keyword>
<dbReference type="KEGG" id="lsu:A6B45_07635"/>
<evidence type="ECO:0000313" key="13">
    <source>
        <dbReference type="Proteomes" id="UP000239237"/>
    </source>
</evidence>
<dbReference type="PIRSF" id="PIRSF005353">
    <property type="entry name" value="PbuG"/>
    <property type="match status" value="1"/>
</dbReference>
<dbReference type="GeneID" id="99674662"/>
<evidence type="ECO:0000256" key="4">
    <source>
        <dbReference type="ARBA" id="ARBA00022475"/>
    </source>
</evidence>
<dbReference type="InterPro" id="IPR045018">
    <property type="entry name" value="Azg-like"/>
</dbReference>
<evidence type="ECO:0000256" key="5">
    <source>
        <dbReference type="ARBA" id="ARBA00022692"/>
    </source>
</evidence>
<keyword evidence="4 8" id="KW-1003">Cell membrane</keyword>
<dbReference type="EMBL" id="OKQR01000004">
    <property type="protein sequence ID" value="SPD94560.1"/>
    <property type="molecule type" value="Genomic_DNA"/>
</dbReference>
<sequence length="435" mass="45555">MSTIAHYFKLDELNTSVRTEFIAGLTTFVSMAYILFVNPTVLGAAGMDKGAVFTATAIASAVATIFMGVVALYPIAIAPGLGVNAFFAYSVVIGMGVKWETAMAGVFVAALIFLVLTFFKIREKIINIIPQNLKLAIASGIGLFIAFIGLHDAGLIVANKDTMVSLGHLSSPTSLLSIFGIIVTFILISRKTPAAIFIGMVLTSLAGILTGLIKLPSAIISPAPSLAPTFGAGVMHVGDINSLQLVTVVITFLIVTFFDTAGTMIGLATQAGFMKNNEMPRAGRALMADAVGMTVGAVIGTSPTSAYVESSSGIAVGGRSGLTSVFTGIFFLFALLFSPLLSVVTSQVTAPALVVVGVLMAKNLRLIDWEDLAIAAPAFLIVIGMPLTYSISDGIALGFILYPITMIATGRIKKVHPLMYVLAIMFIAFLMIIAH</sequence>
<dbReference type="RefSeq" id="WP_072614058.1">
    <property type="nucleotide sequence ID" value="NZ_AP017935.1"/>
</dbReference>
<keyword evidence="13" id="KW-1185">Reference proteome</keyword>
<feature type="transmembrane region" description="Helical" evidence="9">
    <location>
        <begin position="80"/>
        <end position="97"/>
    </location>
</feature>
<dbReference type="Proteomes" id="UP000237923">
    <property type="component" value="Unassembled WGS sequence"/>
</dbReference>
<feature type="transmembrane region" description="Helical" evidence="9">
    <location>
        <begin position="240"/>
        <end position="265"/>
    </location>
</feature>
<reference evidence="10 13" key="2">
    <citation type="submission" date="2018-02" db="EMBL/GenBank/DDBJ databases">
        <authorList>
            <person name="Rodrigo-Torres L."/>
            <person name="Arahal R. D."/>
            <person name="Lucena T."/>
        </authorList>
    </citation>
    <scope>NUCLEOTIDE SEQUENCE [LARGE SCALE GENOMIC DNA]</scope>
    <source>
        <strain evidence="10 13">CECT 8486</strain>
    </source>
</reference>
<evidence type="ECO:0000256" key="7">
    <source>
        <dbReference type="ARBA" id="ARBA00023136"/>
    </source>
</evidence>
<feature type="transmembrane region" description="Helical" evidence="9">
    <location>
        <begin position="195"/>
        <end position="220"/>
    </location>
</feature>
<dbReference type="InterPro" id="IPR006043">
    <property type="entry name" value="NCS2"/>
</dbReference>
<feature type="transmembrane region" description="Helical" evidence="9">
    <location>
        <begin position="103"/>
        <end position="121"/>
    </location>
</feature>
<reference evidence="11 12" key="1">
    <citation type="submission" date="2018-02" db="EMBL/GenBank/DDBJ databases">
        <authorList>
            <person name="Cohen D.B."/>
            <person name="Kent A.D."/>
        </authorList>
    </citation>
    <scope>NUCLEOTIDE SEQUENCE [LARGE SCALE GENOMIC DNA]</scope>
    <source>
        <strain evidence="11 12">CECT 9216</strain>
    </source>
</reference>
<feature type="transmembrane region" description="Helical" evidence="9">
    <location>
        <begin position="328"/>
        <end position="360"/>
    </location>
</feature>
<evidence type="ECO:0000313" key="10">
    <source>
        <dbReference type="EMBL" id="SPD94560.1"/>
    </source>
</evidence>
<gene>
    <name evidence="11" type="primary">pbuG</name>
    <name evidence="10" type="ORF">LES8486_01744</name>
    <name evidence="11" type="ORF">LES9216_00109</name>
</gene>
<evidence type="ECO:0000256" key="8">
    <source>
        <dbReference type="PIRNR" id="PIRNR005353"/>
    </source>
</evidence>
<dbReference type="AlphaFoldDB" id="A0A2N9K6K8"/>
<dbReference type="PANTHER" id="PTHR43337">
    <property type="entry name" value="XANTHINE/URACIL PERMEASE C887.17-RELATED"/>
    <property type="match status" value="1"/>
</dbReference>
<evidence type="ECO:0000256" key="2">
    <source>
        <dbReference type="ARBA" id="ARBA00005697"/>
    </source>
</evidence>
<evidence type="ECO:0000256" key="9">
    <source>
        <dbReference type="SAM" id="Phobius"/>
    </source>
</evidence>
<accession>A0A2N9K6K8</accession>